<keyword evidence="3" id="KW-1185">Reference proteome</keyword>
<comment type="caution">
    <text evidence="2">The sequence shown here is derived from an EMBL/GenBank/DDBJ whole genome shotgun (WGS) entry which is preliminary data.</text>
</comment>
<dbReference type="EMBL" id="SMDR01000002">
    <property type="protein sequence ID" value="TNJ33568.1"/>
    <property type="molecule type" value="Genomic_DNA"/>
</dbReference>
<feature type="signal peptide" evidence="1">
    <location>
        <begin position="1"/>
        <end position="25"/>
    </location>
</feature>
<accession>A0A5C4RR98</accession>
<evidence type="ECO:0000256" key="1">
    <source>
        <dbReference type="SAM" id="SignalP"/>
    </source>
</evidence>
<name>A0A5C4RR98_9GAMM</name>
<feature type="chain" id="PRO_5023072692" evidence="1">
    <location>
        <begin position="26"/>
        <end position="150"/>
    </location>
</feature>
<dbReference type="Pfam" id="PF20101">
    <property type="entry name" value="DUF6491"/>
    <property type="match status" value="1"/>
</dbReference>
<dbReference type="RefSeq" id="WP_139448108.1">
    <property type="nucleotide sequence ID" value="NZ_SMDR01000002.1"/>
</dbReference>
<dbReference type="AlphaFoldDB" id="A0A5C4RR98"/>
<dbReference type="OrthoDB" id="5966602at2"/>
<evidence type="ECO:0000313" key="3">
    <source>
        <dbReference type="Proteomes" id="UP000305760"/>
    </source>
</evidence>
<reference evidence="2 3" key="1">
    <citation type="submission" date="2019-03" db="EMBL/GenBank/DDBJ databases">
        <title>Arenimonas daejeonensis sp. nov., isolated from compost.</title>
        <authorList>
            <person name="Jeon C.O."/>
        </authorList>
    </citation>
    <scope>NUCLEOTIDE SEQUENCE [LARGE SCALE GENOMIC DNA]</scope>
    <source>
        <strain evidence="2 3">R29</strain>
    </source>
</reference>
<dbReference type="PROSITE" id="PS51257">
    <property type="entry name" value="PROKAR_LIPOPROTEIN"/>
    <property type="match status" value="1"/>
</dbReference>
<proteinExistence type="predicted"/>
<gene>
    <name evidence="2" type="ORF">E1B00_09455</name>
</gene>
<dbReference type="InterPro" id="IPR045500">
    <property type="entry name" value="DUF6491"/>
</dbReference>
<organism evidence="2 3">
    <name type="scientific">Arenimonas terrae</name>
    <dbReference type="NCBI Taxonomy" id="2546226"/>
    <lineage>
        <taxon>Bacteria</taxon>
        <taxon>Pseudomonadati</taxon>
        <taxon>Pseudomonadota</taxon>
        <taxon>Gammaproteobacteria</taxon>
        <taxon>Lysobacterales</taxon>
        <taxon>Lysobacteraceae</taxon>
        <taxon>Arenimonas</taxon>
    </lineage>
</organism>
<sequence>MKTSLIALSAAALFACGLLAAPAHASDPDDPARLALAIKHAGEPVDHVTFFPRKRSRSAFSNSWELLGEREILFWQGREKAWLVDLRPSASCRTLDKQFRIATSGGFADLKANGYLHSPNGGICRIDRIRPVNVEAMRADEAAGGELAKS</sequence>
<keyword evidence="1" id="KW-0732">Signal</keyword>
<protein>
    <submittedName>
        <fullName evidence="2">Uncharacterized protein</fullName>
    </submittedName>
</protein>
<dbReference type="Proteomes" id="UP000305760">
    <property type="component" value="Unassembled WGS sequence"/>
</dbReference>
<evidence type="ECO:0000313" key="2">
    <source>
        <dbReference type="EMBL" id="TNJ33568.1"/>
    </source>
</evidence>